<reference evidence="1" key="1">
    <citation type="submission" date="2021-10" db="EMBL/GenBank/DDBJ databases">
        <title>Evolutionary history and lifestyle of the vertebrate symbiont Limosilactobacillus reuteri.</title>
        <authorList>
            <person name="Zheng J."/>
            <person name="Li F."/>
            <person name="Gaenzle M."/>
            <person name="Walter J."/>
        </authorList>
    </citation>
    <scope>NUCLEOTIDE SEQUENCE</scope>
    <source>
        <strain evidence="1">GQ_1_3_1</strain>
    </source>
</reference>
<sequence length="86" mass="9762">MSQNQIIPKTVVLDKMMKAKLSEHLVNNINNKILKAPKQEGQGFSIRYEDGLTQENNMSVVNQLRAAGYNVQIFYANGKVAELYVY</sequence>
<comment type="caution">
    <text evidence="1">The sequence shown here is derived from an EMBL/GenBank/DDBJ whole genome shotgun (WGS) entry which is preliminary data.</text>
</comment>
<gene>
    <name evidence="1" type="ORF">LMB76_04140</name>
</gene>
<evidence type="ECO:0000313" key="2">
    <source>
        <dbReference type="Proteomes" id="UP001198026"/>
    </source>
</evidence>
<dbReference type="AlphaFoldDB" id="A0AAW4X4Q8"/>
<dbReference type="EMBL" id="JAJGWB010000114">
    <property type="protein sequence ID" value="MCC4477409.1"/>
    <property type="molecule type" value="Genomic_DNA"/>
</dbReference>
<accession>A0AAW4X4Q8</accession>
<organism evidence="1 2">
    <name type="scientific">Limosilactobacillus reuteri</name>
    <name type="common">Lactobacillus reuteri</name>
    <dbReference type="NCBI Taxonomy" id="1598"/>
    <lineage>
        <taxon>Bacteria</taxon>
        <taxon>Bacillati</taxon>
        <taxon>Bacillota</taxon>
        <taxon>Bacilli</taxon>
        <taxon>Lactobacillales</taxon>
        <taxon>Lactobacillaceae</taxon>
        <taxon>Limosilactobacillus</taxon>
    </lineage>
</organism>
<dbReference type="RefSeq" id="WP_228340716.1">
    <property type="nucleotide sequence ID" value="NZ_CP065330.1"/>
</dbReference>
<dbReference type="Proteomes" id="UP001198026">
    <property type="component" value="Unassembled WGS sequence"/>
</dbReference>
<evidence type="ECO:0000313" key="1">
    <source>
        <dbReference type="EMBL" id="MCC4477409.1"/>
    </source>
</evidence>
<proteinExistence type="predicted"/>
<name>A0AAW4X4Q8_LIMRT</name>
<protein>
    <submittedName>
        <fullName evidence="1">Uncharacterized protein</fullName>
    </submittedName>
</protein>